<dbReference type="GO" id="GO:0005739">
    <property type="term" value="C:mitochondrion"/>
    <property type="evidence" value="ECO:0007669"/>
    <property type="project" value="TreeGrafter"/>
</dbReference>
<proteinExistence type="inferred from homology"/>
<name>A0A9P8FGE8_AURME</name>
<evidence type="ECO:0000256" key="4">
    <source>
        <dbReference type="ARBA" id="ARBA00022827"/>
    </source>
</evidence>
<keyword evidence="5" id="KW-0560">Oxidoreductase</keyword>
<dbReference type="EC" id="1.6.5.9" evidence="2"/>
<evidence type="ECO:0000256" key="6">
    <source>
        <dbReference type="ARBA" id="ARBA00023027"/>
    </source>
</evidence>
<dbReference type="AlphaFoldDB" id="A0A9P8FGE8"/>
<keyword evidence="6" id="KW-0520">NAD</keyword>
<dbReference type="PANTHER" id="PTHR43706">
    <property type="entry name" value="NADH DEHYDROGENASE"/>
    <property type="match status" value="1"/>
</dbReference>
<keyword evidence="3" id="KW-0285">Flavoprotein</keyword>
<feature type="domain" description="FAD/NAD(P)-binding" evidence="9">
    <location>
        <begin position="112"/>
        <end position="255"/>
    </location>
</feature>
<dbReference type="GO" id="GO:0050136">
    <property type="term" value="F:NADH dehydrogenase (quinone) (non-electrogenic) activity"/>
    <property type="evidence" value="ECO:0007669"/>
    <property type="project" value="UniProtKB-EC"/>
</dbReference>
<comment type="caution">
    <text evidence="10">The sequence shown here is derived from an EMBL/GenBank/DDBJ whole genome shotgun (WGS) entry which is preliminary data.</text>
</comment>
<evidence type="ECO:0000313" key="10">
    <source>
        <dbReference type="EMBL" id="KAG9972519.1"/>
    </source>
</evidence>
<evidence type="ECO:0000256" key="5">
    <source>
        <dbReference type="ARBA" id="ARBA00023002"/>
    </source>
</evidence>
<dbReference type="InterPro" id="IPR023753">
    <property type="entry name" value="FAD/NAD-binding_dom"/>
</dbReference>
<sequence length="274" mass="30598">MAAASAMRPVVASMRAAIGASKRTFATANSQSFASRVQPSPRATSSQLQLRQSFRRSYADAVKPKKSGFRFFRWAWRATYLSAIAGLAYTAYGIYEMKNPGEQPEPDPTKKTLVILGTGWGAVSLLKKLDTENYNVIVISPRNYFLFTPLLPSCTTGTIEHRSIMEPVRNFLRHKKAAVKFYEAEATKIDYAKKVVYINDESEVKGATSSTEVPFDMLVVGVGAENATFGIPGVREHSCFLKEVNDAQRIRKRIMDCCETATFKDQSPEERKRL</sequence>
<dbReference type="SUPFAM" id="SSF51905">
    <property type="entry name" value="FAD/NAD(P)-binding domain"/>
    <property type="match status" value="1"/>
</dbReference>
<dbReference type="EMBL" id="JAHFXS010002388">
    <property type="protein sequence ID" value="KAG9972519.1"/>
    <property type="molecule type" value="Genomic_DNA"/>
</dbReference>
<reference evidence="10" key="1">
    <citation type="journal article" date="2021" name="J Fungi (Basel)">
        <title>Virulence traits and population genomics of the black yeast Aureobasidium melanogenum.</title>
        <authorList>
            <person name="Cernosa A."/>
            <person name="Sun X."/>
            <person name="Gostincar C."/>
            <person name="Fang C."/>
            <person name="Gunde-Cimerman N."/>
            <person name="Song Z."/>
        </authorList>
    </citation>
    <scope>NUCLEOTIDE SEQUENCE</scope>
    <source>
        <strain evidence="10">EXF-9298</strain>
    </source>
</reference>
<comment type="catalytic activity">
    <reaction evidence="8">
        <text>a ubiquinone + NADH + H(+) = a ubiquinol + NAD(+)</text>
        <dbReference type="Rhea" id="RHEA:23152"/>
        <dbReference type="Rhea" id="RHEA-COMP:9565"/>
        <dbReference type="Rhea" id="RHEA-COMP:9566"/>
        <dbReference type="ChEBI" id="CHEBI:15378"/>
        <dbReference type="ChEBI" id="CHEBI:16389"/>
        <dbReference type="ChEBI" id="CHEBI:17976"/>
        <dbReference type="ChEBI" id="CHEBI:57540"/>
        <dbReference type="ChEBI" id="CHEBI:57945"/>
    </reaction>
</comment>
<evidence type="ECO:0000256" key="2">
    <source>
        <dbReference type="ARBA" id="ARBA00012637"/>
    </source>
</evidence>
<gene>
    <name evidence="10" type="ORF">KCU98_g13200</name>
</gene>
<evidence type="ECO:0000256" key="1">
    <source>
        <dbReference type="ARBA" id="ARBA00005272"/>
    </source>
</evidence>
<evidence type="ECO:0000256" key="8">
    <source>
        <dbReference type="ARBA" id="ARBA00049010"/>
    </source>
</evidence>
<keyword evidence="11" id="KW-1185">Reference proteome</keyword>
<dbReference type="InterPro" id="IPR045024">
    <property type="entry name" value="NDH-2"/>
</dbReference>
<comment type="similarity">
    <text evidence="1">Belongs to the NADH dehydrogenase family.</text>
</comment>
<dbReference type="Proteomes" id="UP000729357">
    <property type="component" value="Unassembled WGS sequence"/>
</dbReference>
<protein>
    <recommendedName>
        <fullName evidence="2">NADH:ubiquinone reductase (non-electrogenic)</fullName>
        <ecNumber evidence="2">1.6.5.9</ecNumber>
    </recommendedName>
</protein>
<dbReference type="InterPro" id="IPR036188">
    <property type="entry name" value="FAD/NAD-bd_sf"/>
</dbReference>
<keyword evidence="4" id="KW-0274">FAD</keyword>
<evidence type="ECO:0000313" key="11">
    <source>
        <dbReference type="Proteomes" id="UP000729357"/>
    </source>
</evidence>
<evidence type="ECO:0000256" key="3">
    <source>
        <dbReference type="ARBA" id="ARBA00022630"/>
    </source>
</evidence>
<dbReference type="PANTHER" id="PTHR43706:SF47">
    <property type="entry name" value="EXTERNAL NADH-UBIQUINONE OXIDOREDUCTASE 1, MITOCHONDRIAL-RELATED"/>
    <property type="match status" value="1"/>
</dbReference>
<feature type="non-terminal residue" evidence="10">
    <location>
        <position position="274"/>
    </location>
</feature>
<organism evidence="10 11">
    <name type="scientific">Aureobasidium melanogenum</name>
    <name type="common">Aureobasidium pullulans var. melanogenum</name>
    <dbReference type="NCBI Taxonomy" id="46634"/>
    <lineage>
        <taxon>Eukaryota</taxon>
        <taxon>Fungi</taxon>
        <taxon>Dikarya</taxon>
        <taxon>Ascomycota</taxon>
        <taxon>Pezizomycotina</taxon>
        <taxon>Dothideomycetes</taxon>
        <taxon>Dothideomycetidae</taxon>
        <taxon>Dothideales</taxon>
        <taxon>Saccotheciaceae</taxon>
        <taxon>Aureobasidium</taxon>
    </lineage>
</organism>
<dbReference type="Gene3D" id="3.50.50.100">
    <property type="match status" value="1"/>
</dbReference>
<evidence type="ECO:0000256" key="7">
    <source>
        <dbReference type="ARBA" id="ARBA00047599"/>
    </source>
</evidence>
<evidence type="ECO:0000259" key="9">
    <source>
        <dbReference type="Pfam" id="PF07992"/>
    </source>
</evidence>
<comment type="catalytic activity">
    <reaction evidence="7">
        <text>a quinone + NADH + H(+) = a quinol + NAD(+)</text>
        <dbReference type="Rhea" id="RHEA:46160"/>
        <dbReference type="ChEBI" id="CHEBI:15378"/>
        <dbReference type="ChEBI" id="CHEBI:24646"/>
        <dbReference type="ChEBI" id="CHEBI:57540"/>
        <dbReference type="ChEBI" id="CHEBI:57945"/>
        <dbReference type="ChEBI" id="CHEBI:132124"/>
        <dbReference type="EC" id="1.6.5.9"/>
    </reaction>
</comment>
<accession>A0A9P8FGE8</accession>
<reference evidence="10" key="2">
    <citation type="submission" date="2021-08" db="EMBL/GenBank/DDBJ databases">
        <authorList>
            <person name="Gostincar C."/>
            <person name="Sun X."/>
            <person name="Song Z."/>
            <person name="Gunde-Cimerman N."/>
        </authorList>
    </citation>
    <scope>NUCLEOTIDE SEQUENCE</scope>
    <source>
        <strain evidence="10">EXF-9298</strain>
    </source>
</reference>
<dbReference type="Pfam" id="PF07992">
    <property type="entry name" value="Pyr_redox_2"/>
    <property type="match status" value="1"/>
</dbReference>